<evidence type="ECO:0000256" key="7">
    <source>
        <dbReference type="SAM" id="Phobius"/>
    </source>
</evidence>
<feature type="transmembrane region" description="Helical" evidence="7">
    <location>
        <begin position="239"/>
        <end position="261"/>
    </location>
</feature>
<keyword evidence="10" id="KW-1185">Reference proteome</keyword>
<dbReference type="PROSITE" id="PS50850">
    <property type="entry name" value="MFS"/>
    <property type="match status" value="1"/>
</dbReference>
<gene>
    <name evidence="9" type="ORF">K6K13_05255</name>
</gene>
<protein>
    <submittedName>
        <fullName evidence="9">MFS transporter</fullName>
    </submittedName>
</protein>
<evidence type="ECO:0000313" key="9">
    <source>
        <dbReference type="EMBL" id="QZN96818.1"/>
    </source>
</evidence>
<keyword evidence="2" id="KW-0813">Transport</keyword>
<dbReference type="Gene3D" id="1.20.1250.20">
    <property type="entry name" value="MFS general substrate transporter like domains"/>
    <property type="match status" value="2"/>
</dbReference>
<feature type="transmembrane region" description="Helical" evidence="7">
    <location>
        <begin position="162"/>
        <end position="184"/>
    </location>
</feature>
<name>A0ABX9AP16_9ENTR</name>
<evidence type="ECO:0000256" key="5">
    <source>
        <dbReference type="ARBA" id="ARBA00022989"/>
    </source>
</evidence>
<keyword evidence="5 7" id="KW-1133">Transmembrane helix</keyword>
<evidence type="ECO:0000256" key="4">
    <source>
        <dbReference type="ARBA" id="ARBA00022692"/>
    </source>
</evidence>
<organism evidence="9 10">
    <name type="scientific">Symbiopectobacterium purcellii</name>
    <dbReference type="NCBI Taxonomy" id="2871826"/>
    <lineage>
        <taxon>Bacteria</taxon>
        <taxon>Pseudomonadati</taxon>
        <taxon>Pseudomonadota</taxon>
        <taxon>Gammaproteobacteria</taxon>
        <taxon>Enterobacterales</taxon>
        <taxon>Enterobacteriaceae</taxon>
    </lineage>
</organism>
<dbReference type="SUPFAM" id="SSF103473">
    <property type="entry name" value="MFS general substrate transporter"/>
    <property type="match status" value="1"/>
</dbReference>
<dbReference type="InterPro" id="IPR011701">
    <property type="entry name" value="MFS"/>
</dbReference>
<keyword evidence="6 7" id="KW-0472">Membrane</keyword>
<feature type="transmembrane region" description="Helical" evidence="7">
    <location>
        <begin position="328"/>
        <end position="352"/>
    </location>
</feature>
<feature type="domain" description="Major facilitator superfamily (MFS) profile" evidence="8">
    <location>
        <begin position="7"/>
        <end position="390"/>
    </location>
</feature>
<keyword evidence="3" id="KW-1003">Cell membrane</keyword>
<feature type="transmembrane region" description="Helical" evidence="7">
    <location>
        <begin position="296"/>
        <end position="316"/>
    </location>
</feature>
<evidence type="ECO:0000256" key="6">
    <source>
        <dbReference type="ARBA" id="ARBA00023136"/>
    </source>
</evidence>
<dbReference type="PANTHER" id="PTHR23517">
    <property type="entry name" value="RESISTANCE PROTEIN MDTM, PUTATIVE-RELATED-RELATED"/>
    <property type="match status" value="1"/>
</dbReference>
<dbReference type="Proteomes" id="UP000825886">
    <property type="component" value="Chromosome"/>
</dbReference>
<dbReference type="InterPro" id="IPR050171">
    <property type="entry name" value="MFS_Transporters"/>
</dbReference>
<keyword evidence="4 7" id="KW-0812">Transmembrane</keyword>
<dbReference type="PROSITE" id="PS00216">
    <property type="entry name" value="SUGAR_TRANSPORT_1"/>
    <property type="match status" value="1"/>
</dbReference>
<proteinExistence type="predicted"/>
<evidence type="ECO:0000256" key="2">
    <source>
        <dbReference type="ARBA" id="ARBA00022448"/>
    </source>
</evidence>
<evidence type="ECO:0000256" key="3">
    <source>
        <dbReference type="ARBA" id="ARBA00022475"/>
    </source>
</evidence>
<dbReference type="EMBL" id="CP081864">
    <property type="protein sequence ID" value="QZN96818.1"/>
    <property type="molecule type" value="Genomic_DNA"/>
</dbReference>
<evidence type="ECO:0000256" key="1">
    <source>
        <dbReference type="ARBA" id="ARBA00004651"/>
    </source>
</evidence>
<dbReference type="PANTHER" id="PTHR23517:SF13">
    <property type="entry name" value="MAJOR FACILITATOR SUPERFAMILY MFS_1"/>
    <property type="match status" value="1"/>
</dbReference>
<reference evidence="9 10" key="1">
    <citation type="submission" date="2021-08" db="EMBL/GenBank/DDBJ databases">
        <title>Culture and genomic analysis of Symbiopectobacterium purcellii sp. nov. gen. nov., isolated from the leafhopper Empoasca decipiens.</title>
        <authorList>
            <person name="Nadal-Jimenez P."/>
            <person name="Siozios S."/>
            <person name="Halliday N."/>
            <person name="Camara M."/>
            <person name="Hurst G.D.D."/>
        </authorList>
    </citation>
    <scope>NUCLEOTIDE SEQUENCE [LARGE SCALE GENOMIC DNA]</scope>
    <source>
        <strain evidence="9 10">SyEd1</strain>
    </source>
</reference>
<dbReference type="InterPro" id="IPR020846">
    <property type="entry name" value="MFS_dom"/>
</dbReference>
<dbReference type="InterPro" id="IPR036259">
    <property type="entry name" value="MFS_trans_sf"/>
</dbReference>
<dbReference type="InterPro" id="IPR005829">
    <property type="entry name" value="Sugar_transporter_CS"/>
</dbReference>
<feature type="transmembrane region" description="Helical" evidence="7">
    <location>
        <begin position="273"/>
        <end position="290"/>
    </location>
</feature>
<evidence type="ECO:0000313" key="10">
    <source>
        <dbReference type="Proteomes" id="UP000825886"/>
    </source>
</evidence>
<dbReference type="Pfam" id="PF07690">
    <property type="entry name" value="MFS_1"/>
    <property type="match status" value="1"/>
</dbReference>
<dbReference type="RefSeq" id="WP_222159834.1">
    <property type="nucleotide sequence ID" value="NZ_CP081864.1"/>
</dbReference>
<feature type="transmembrane region" description="Helical" evidence="7">
    <location>
        <begin position="99"/>
        <end position="121"/>
    </location>
</feature>
<evidence type="ECO:0000259" key="8">
    <source>
        <dbReference type="PROSITE" id="PS50850"/>
    </source>
</evidence>
<feature type="transmembrane region" description="Helical" evidence="7">
    <location>
        <begin position="37"/>
        <end position="62"/>
    </location>
</feature>
<feature type="transmembrane region" description="Helical" evidence="7">
    <location>
        <begin position="205"/>
        <end position="227"/>
    </location>
</feature>
<sequence length="390" mass="40987">MPRRDALTLALHSLTLIAFMAASSVPTPLYRLYQHDWGFSATLLTVIFAAYAFALLCALLIAGRLSDHVGRRPVIAVALLLNIAAMLCFLFASHPYGFVAARIVQGFATGLATAAVGAALLDVHPERGSLVNSIAPLTGMAAGAMLSCALLAYQLAPLHSGYLLLLGIFVLLLAGLACTPETGLRRNGAWASLRPSVAIPPQARTAFWRVMPGNVAVWMVGGFYLSLMPSLLAQNTPTVSPWLSGISVAALTLSGAVAILLARRTAATPTLRAGALCLIVGMTLMLFAVHRASTGWLLAGACITGLGFGMAFLGALRSVLPLAKPHERAGLTAVFYIESYLANSVPAIIAGYLTQHLGLIDTTYVYGSVIITLATLAIVLTVIPRLTKKK</sequence>
<comment type="subcellular location">
    <subcellularLocation>
        <location evidence="1">Cell membrane</location>
        <topology evidence="1">Multi-pass membrane protein</topology>
    </subcellularLocation>
</comment>
<feature type="transmembrane region" description="Helical" evidence="7">
    <location>
        <begin position="74"/>
        <end position="93"/>
    </location>
</feature>
<feature type="transmembrane region" description="Helical" evidence="7">
    <location>
        <begin position="133"/>
        <end position="156"/>
    </location>
</feature>
<feature type="transmembrane region" description="Helical" evidence="7">
    <location>
        <begin position="364"/>
        <end position="383"/>
    </location>
</feature>
<accession>A0ABX9AP16</accession>